<protein>
    <submittedName>
        <fullName evidence="3">Tetratricopeptide repeat-containing protein</fullName>
    </submittedName>
</protein>
<dbReference type="InterPro" id="IPR011990">
    <property type="entry name" value="TPR-like_helical_dom_sf"/>
</dbReference>
<keyword evidence="2" id="KW-0802">TPR repeat</keyword>
<dbReference type="PANTHER" id="PTHR44943">
    <property type="entry name" value="CELLULOSE SYNTHASE OPERON PROTEIN C"/>
    <property type="match status" value="1"/>
</dbReference>
<dbReference type="EMBL" id="FOAK01000009">
    <property type="protein sequence ID" value="SEL07042.1"/>
    <property type="molecule type" value="Genomic_DNA"/>
</dbReference>
<dbReference type="Gene3D" id="1.25.40.10">
    <property type="entry name" value="Tetratricopeptide repeat domain"/>
    <property type="match status" value="2"/>
</dbReference>
<organism evidence="3 4">
    <name type="scientific">Methanobrevibacter gottschalkii</name>
    <dbReference type="NCBI Taxonomy" id="190974"/>
    <lineage>
        <taxon>Archaea</taxon>
        <taxon>Methanobacteriati</taxon>
        <taxon>Methanobacteriota</taxon>
        <taxon>Methanomada group</taxon>
        <taxon>Methanobacteria</taxon>
        <taxon>Methanobacteriales</taxon>
        <taxon>Methanobacteriaceae</taxon>
        <taxon>Methanobrevibacter</taxon>
    </lineage>
</organism>
<dbReference type="OrthoDB" id="115601at2157"/>
<evidence type="ECO:0000256" key="1">
    <source>
        <dbReference type="ARBA" id="ARBA00022737"/>
    </source>
</evidence>
<dbReference type="InterPro" id="IPR051685">
    <property type="entry name" value="Ycf3/AcsC/BcsC/TPR_MFPF"/>
</dbReference>
<dbReference type="SMART" id="SM00028">
    <property type="entry name" value="TPR"/>
    <property type="match status" value="2"/>
</dbReference>
<sequence>MTFLDNISDKINYETLNNIIKFEFDGVSTNWMDENDPFIERIQKSSLNKVFLKEHILKEIEIKNILDEGIDFLNSQKYVNAIESFDEVLFYDEGYAEALINKSYALFGQKHFVKSLRYYKRAIKVNNDLKDVEYHKLLLSCSNKERSNFSKLKLNIYSGDELFAKGEYKKALERYDGALANPSLFKDKILFKLLNKKATTLLKLNDFENALACFKESLNAKISDYAYYGCGVCQYELKLDGASESLSHANNVKKNQLLEKGLIFNEIGLYENALSTFNEIFNNHFKVDELYIKSLNGKMHAMRSLKMDMDEIEDIYSILLN</sequence>
<proteinExistence type="predicted"/>
<evidence type="ECO:0000256" key="2">
    <source>
        <dbReference type="ARBA" id="ARBA00022803"/>
    </source>
</evidence>
<keyword evidence="1" id="KW-0677">Repeat</keyword>
<dbReference type="Pfam" id="PF13432">
    <property type="entry name" value="TPR_16"/>
    <property type="match status" value="1"/>
</dbReference>
<dbReference type="AlphaFoldDB" id="A0A1H7M7E9"/>
<dbReference type="STRING" id="190974.SAMN05216439_1883"/>
<gene>
    <name evidence="3" type="ORF">SAMN05216439_1883</name>
</gene>
<evidence type="ECO:0000313" key="4">
    <source>
        <dbReference type="Proteomes" id="UP000199506"/>
    </source>
</evidence>
<dbReference type="PANTHER" id="PTHR44943:SF4">
    <property type="entry name" value="TPR REPEAT-CONTAINING PROTEIN MJ0798"/>
    <property type="match status" value="1"/>
</dbReference>
<evidence type="ECO:0000313" key="3">
    <source>
        <dbReference type="EMBL" id="SEL07042.1"/>
    </source>
</evidence>
<dbReference type="InterPro" id="IPR019734">
    <property type="entry name" value="TPR_rpt"/>
</dbReference>
<dbReference type="RefSeq" id="WP_069574755.1">
    <property type="nucleotide sequence ID" value="NZ_FOAK01000009.1"/>
</dbReference>
<dbReference type="Proteomes" id="UP000199506">
    <property type="component" value="Unassembled WGS sequence"/>
</dbReference>
<accession>A0A1H7M7E9</accession>
<dbReference type="Pfam" id="PF13181">
    <property type="entry name" value="TPR_8"/>
    <property type="match status" value="1"/>
</dbReference>
<dbReference type="SUPFAM" id="SSF48452">
    <property type="entry name" value="TPR-like"/>
    <property type="match status" value="1"/>
</dbReference>
<reference evidence="3 4" key="1">
    <citation type="submission" date="2016-10" db="EMBL/GenBank/DDBJ databases">
        <authorList>
            <person name="de Groot N.N."/>
        </authorList>
    </citation>
    <scope>NUCLEOTIDE SEQUENCE [LARGE SCALE GENOMIC DNA]</scope>
    <source>
        <strain evidence="3 4">DSM 11978</strain>
    </source>
</reference>
<name>A0A1H7M7E9_9EURY</name>